<dbReference type="Proteomes" id="UP001199916">
    <property type="component" value="Unassembled WGS sequence"/>
</dbReference>
<dbReference type="RefSeq" id="WP_233699595.1">
    <property type="nucleotide sequence ID" value="NZ_JAJNBZ010000071.1"/>
</dbReference>
<feature type="signal peptide" evidence="1">
    <location>
        <begin position="1"/>
        <end position="18"/>
    </location>
</feature>
<evidence type="ECO:0000256" key="1">
    <source>
        <dbReference type="SAM" id="SignalP"/>
    </source>
</evidence>
<reference evidence="2 3" key="1">
    <citation type="submission" date="2021-11" db="EMBL/GenBank/DDBJ databases">
        <title>Draft genome sequence of Paenibacillus profundus YoMME, a new Gram-positive bacteria with exoelectrogenic properties.</title>
        <authorList>
            <person name="Hubenova Y."/>
            <person name="Hubenova E."/>
            <person name="Manasiev Y."/>
            <person name="Peykov S."/>
            <person name="Mitov M."/>
        </authorList>
    </citation>
    <scope>NUCLEOTIDE SEQUENCE [LARGE SCALE GENOMIC DNA]</scope>
    <source>
        <strain evidence="2 3">YoMME</strain>
    </source>
</reference>
<proteinExistence type="predicted"/>
<accession>A0ABS8YR98</accession>
<name>A0ABS8YR98_9BACL</name>
<protein>
    <submittedName>
        <fullName evidence="2">Uncharacterized protein</fullName>
    </submittedName>
</protein>
<keyword evidence="1" id="KW-0732">Signal</keyword>
<dbReference type="EMBL" id="JAJNBZ010000071">
    <property type="protein sequence ID" value="MCE5173699.1"/>
    <property type="molecule type" value="Genomic_DNA"/>
</dbReference>
<sequence length="375" mass="41862">MKSFKILLLSLCSAALVAASVPTPTTYAAKESTQVTISDKKGELKSPEYQIRFSELDKKTQETVQKQIKELVGTDIDLEVDSVTKRKDLDGKKMIGWAIEFTDTEKANSRNGNSIVINNKGEITGANIAIPLEKLDDARQKKLMTMLSDVDSSLDTAKNNFYVGIDKMPTYYEDKKTGELKPTGQYDTRVTMRHREKRNMEVTISDDGFQLAKVTYPIEQIDSSVLQTAKTALQNFSDSGSRSLSTALRYKQIFLNFNRNVWKLTDNDKKHGVSVEVGAKTGKLTSIEVNTDISAKDNKAYDNMKLNKIKETVAPIAQKVMGIDLKGYEVKQNKEYDIRNQFIFTKKGSPTLSARVDVKGKCYSLAVTSVDGKAE</sequence>
<evidence type="ECO:0000313" key="3">
    <source>
        <dbReference type="Proteomes" id="UP001199916"/>
    </source>
</evidence>
<evidence type="ECO:0000313" key="2">
    <source>
        <dbReference type="EMBL" id="MCE5173699.1"/>
    </source>
</evidence>
<organism evidence="2 3">
    <name type="scientific">Paenibacillus profundus</name>
    <dbReference type="NCBI Taxonomy" id="1173085"/>
    <lineage>
        <taxon>Bacteria</taxon>
        <taxon>Bacillati</taxon>
        <taxon>Bacillota</taxon>
        <taxon>Bacilli</taxon>
        <taxon>Bacillales</taxon>
        <taxon>Paenibacillaceae</taxon>
        <taxon>Paenibacillus</taxon>
    </lineage>
</organism>
<feature type="chain" id="PRO_5046112504" evidence="1">
    <location>
        <begin position="19"/>
        <end position="375"/>
    </location>
</feature>
<keyword evidence="3" id="KW-1185">Reference proteome</keyword>
<comment type="caution">
    <text evidence="2">The sequence shown here is derived from an EMBL/GenBank/DDBJ whole genome shotgun (WGS) entry which is preliminary data.</text>
</comment>
<gene>
    <name evidence="2" type="ORF">LQV63_31225</name>
</gene>